<dbReference type="CDD" id="cd00085">
    <property type="entry name" value="HNHc"/>
    <property type="match status" value="1"/>
</dbReference>
<dbReference type="EMBL" id="FNAB01000012">
    <property type="protein sequence ID" value="SDE20330.1"/>
    <property type="molecule type" value="Genomic_DNA"/>
</dbReference>
<dbReference type="InterPro" id="IPR003615">
    <property type="entry name" value="HNH_nuc"/>
</dbReference>
<accession>A0A1G7B080</accession>
<dbReference type="STRING" id="168276.SAMN05444580_1125"/>
<dbReference type="AlphaFoldDB" id="A0A1G7B080"/>
<gene>
    <name evidence="2" type="ORF">SAMN05444580_1125</name>
</gene>
<keyword evidence="3" id="KW-1185">Reference proteome</keyword>
<keyword evidence="2" id="KW-0255">Endonuclease</keyword>
<evidence type="ECO:0000313" key="3">
    <source>
        <dbReference type="Proteomes" id="UP000199417"/>
    </source>
</evidence>
<dbReference type="Gene3D" id="1.10.30.50">
    <property type="match status" value="1"/>
</dbReference>
<name>A0A1G7B080_9NOCA</name>
<evidence type="ECO:0000313" key="2">
    <source>
        <dbReference type="EMBL" id="SDE20330.1"/>
    </source>
</evidence>
<feature type="domain" description="HNH nuclease" evidence="1">
    <location>
        <begin position="47"/>
        <end position="80"/>
    </location>
</feature>
<dbReference type="GO" id="GO:0004519">
    <property type="term" value="F:endonuclease activity"/>
    <property type="evidence" value="ECO:0007669"/>
    <property type="project" value="UniProtKB-KW"/>
</dbReference>
<dbReference type="Proteomes" id="UP000199417">
    <property type="component" value="Unassembled WGS sequence"/>
</dbReference>
<reference evidence="2 3" key="1">
    <citation type="submission" date="2016-10" db="EMBL/GenBank/DDBJ databases">
        <authorList>
            <person name="de Groot N.N."/>
        </authorList>
    </citation>
    <scope>NUCLEOTIDE SEQUENCE [LARGE SCALE GENOMIC DNA]</scope>
    <source>
        <strain evidence="2 3">JCM 11308</strain>
    </source>
</reference>
<dbReference type="RefSeq" id="WP_307718218.1">
    <property type="nucleotide sequence ID" value="NZ_FNAB01000012.1"/>
</dbReference>
<keyword evidence="2" id="KW-0378">Hydrolase</keyword>
<organism evidence="2 3">
    <name type="scientific">Rhodococcus tukisamuensis</name>
    <dbReference type="NCBI Taxonomy" id="168276"/>
    <lineage>
        <taxon>Bacteria</taxon>
        <taxon>Bacillati</taxon>
        <taxon>Actinomycetota</taxon>
        <taxon>Actinomycetes</taxon>
        <taxon>Mycobacteriales</taxon>
        <taxon>Nocardiaceae</taxon>
        <taxon>Rhodococcus</taxon>
    </lineage>
</organism>
<keyword evidence="2" id="KW-0540">Nuclease</keyword>
<protein>
    <submittedName>
        <fullName evidence="2">HNH endonuclease</fullName>
    </submittedName>
</protein>
<dbReference type="Pfam" id="PF13395">
    <property type="entry name" value="HNH_4"/>
    <property type="match status" value="1"/>
</dbReference>
<sequence length="140" mass="15536">MAELSAHGPIVLRPGVARAFRDLAPLLRPMVEMLWVADRPITTGGHVDHVLPWSKVPIDGVANLVLADERCNLDKLASLPVFEHVTRATTRPRDDLVEVSRRARFPVLLDRTRRAAGGLYGALPPGSPLWRAVKQFEAHR</sequence>
<proteinExistence type="predicted"/>
<evidence type="ECO:0000259" key="1">
    <source>
        <dbReference type="Pfam" id="PF13395"/>
    </source>
</evidence>